<proteinExistence type="predicted"/>
<reference evidence="2" key="1">
    <citation type="submission" date="2021-02" db="EMBL/GenBank/DDBJ databases">
        <authorList>
            <person name="Dougan E. K."/>
            <person name="Rhodes N."/>
            <person name="Thang M."/>
            <person name="Chan C."/>
        </authorList>
    </citation>
    <scope>NUCLEOTIDE SEQUENCE</scope>
</reference>
<dbReference type="OrthoDB" id="10331822at2759"/>
<keyword evidence="3" id="KW-1185">Reference proteome</keyword>
<feature type="coiled-coil region" evidence="1">
    <location>
        <begin position="208"/>
        <end position="270"/>
    </location>
</feature>
<evidence type="ECO:0000313" key="3">
    <source>
        <dbReference type="Proteomes" id="UP000654075"/>
    </source>
</evidence>
<dbReference type="EMBL" id="CAJNNV010026629">
    <property type="protein sequence ID" value="CAE8618671.1"/>
    <property type="molecule type" value="Genomic_DNA"/>
</dbReference>
<evidence type="ECO:0000256" key="1">
    <source>
        <dbReference type="SAM" id="Coils"/>
    </source>
</evidence>
<comment type="caution">
    <text evidence="2">The sequence shown here is derived from an EMBL/GenBank/DDBJ whole genome shotgun (WGS) entry which is preliminary data.</text>
</comment>
<accession>A0A813G7J9</accession>
<dbReference type="Proteomes" id="UP000654075">
    <property type="component" value="Unassembled WGS sequence"/>
</dbReference>
<feature type="non-terminal residue" evidence="2">
    <location>
        <position position="1"/>
    </location>
</feature>
<evidence type="ECO:0000313" key="2">
    <source>
        <dbReference type="EMBL" id="CAE8618671.1"/>
    </source>
</evidence>
<protein>
    <submittedName>
        <fullName evidence="2">Uncharacterized protein</fullName>
    </submittedName>
</protein>
<dbReference type="AlphaFoldDB" id="A0A813G7J9"/>
<keyword evidence="1" id="KW-0175">Coiled coil</keyword>
<sequence>MQANSFLGGLPDWWVSDRPPGVVAEHGGPDQGSLLTEEADESALTLSLNCPAFKLSRTLVLRFEREGGRKIATAVKASIGRFVGELQASNLIANEHHSQVSAKHSALVDGVLGKVLDRWNDRLQRCEEIEKEKQEWCQKVTRIRTDYIREIELLRSKLRAVEQNTPVRDMREHAMPQNAEMEVQTEMAGQLGENLHLWAKCLELHKLLDTSQEQLADVREKLNAEREYQIEMRETFRMQNELHKEIQEQVVEIEAELRQVRLAAAKERRDREQFGRALVDVFEVLVQAAAWREQALTELLEFATRVPADRSPDNLPARVVVAELRQKLSSFSADTLHHLRAAAVEFQQAPQRLMFGAVTSEVEAKLGGTLRVLRGLLNSQLWNSRGAPQEGQLHKFPWRAPDPRLQ</sequence>
<gene>
    <name evidence="2" type="ORF">PGLA1383_LOCUS36275</name>
</gene>
<name>A0A813G7J9_POLGL</name>
<organism evidence="2 3">
    <name type="scientific">Polarella glacialis</name>
    <name type="common">Dinoflagellate</name>
    <dbReference type="NCBI Taxonomy" id="89957"/>
    <lineage>
        <taxon>Eukaryota</taxon>
        <taxon>Sar</taxon>
        <taxon>Alveolata</taxon>
        <taxon>Dinophyceae</taxon>
        <taxon>Suessiales</taxon>
        <taxon>Suessiaceae</taxon>
        <taxon>Polarella</taxon>
    </lineage>
</organism>